<dbReference type="SUPFAM" id="SSF116726">
    <property type="entry name" value="TrkA C-terminal domain-like"/>
    <property type="match status" value="1"/>
</dbReference>
<dbReference type="RefSeq" id="WP_151574747.1">
    <property type="nucleotide sequence ID" value="NZ_WBOT01000004.1"/>
</dbReference>
<dbReference type="GO" id="GO:0006813">
    <property type="term" value="P:potassium ion transport"/>
    <property type="evidence" value="ECO:0007669"/>
    <property type="project" value="InterPro"/>
</dbReference>
<dbReference type="InterPro" id="IPR006037">
    <property type="entry name" value="RCK_C"/>
</dbReference>
<keyword evidence="4" id="KW-1185">Reference proteome</keyword>
<reference evidence="3 4" key="1">
    <citation type="journal article" date="2014" name="Arch. Microbiol.">
        <title>Bacillus mesophilum sp. nov., strain IITR-54T, a novel 4-chlorobiphenyl dechlorinating bacterium.</title>
        <authorList>
            <person name="Manickam N."/>
            <person name="Singh N.K."/>
            <person name="Bajaj A."/>
            <person name="Kumar R.M."/>
            <person name="Kaur G."/>
            <person name="Kaur N."/>
            <person name="Bala M."/>
            <person name="Kumar A."/>
            <person name="Mayilraj S."/>
        </authorList>
    </citation>
    <scope>NUCLEOTIDE SEQUENCE [LARGE SCALE GENOMIC DNA]</scope>
    <source>
        <strain evidence="3 4">IITR-54</strain>
    </source>
</reference>
<evidence type="ECO:0000256" key="1">
    <source>
        <dbReference type="SAM" id="Phobius"/>
    </source>
</evidence>
<proteinExistence type="predicted"/>
<feature type="transmembrane region" description="Helical" evidence="1">
    <location>
        <begin position="92"/>
        <end position="110"/>
    </location>
</feature>
<dbReference type="PROSITE" id="PS51202">
    <property type="entry name" value="RCK_C"/>
    <property type="match status" value="1"/>
</dbReference>
<dbReference type="Pfam" id="PF02080">
    <property type="entry name" value="TrkA_C"/>
    <property type="match status" value="1"/>
</dbReference>
<feature type="transmembrane region" description="Helical" evidence="1">
    <location>
        <begin position="64"/>
        <end position="86"/>
    </location>
</feature>
<name>A0A7V7RKM6_9BACI</name>
<feature type="domain" description="RCK C-terminal" evidence="2">
    <location>
        <begin position="136"/>
        <end position="217"/>
    </location>
</feature>
<sequence length="217" mass="24716">MGFVFIGVYLTVVLIVIEISAMLFEYTGLDKQISRFQATSMLTGTGFTTGESELIIDHPIRRKICGFLIFFGAFSLAVIISAISNILADDFYTSKIAFIAGILFILLLILKMPKIRKRITKEMTHELEEKFDLQDMPMKDVFLMDENDGLLDYTIEDSSRYKGKPAKEFIKDFDLTVLFIKRGEKIIRNDILHTSLHEGDILYLFGNQKEIEDACGS</sequence>
<evidence type="ECO:0000259" key="2">
    <source>
        <dbReference type="PROSITE" id="PS51202"/>
    </source>
</evidence>
<organism evidence="3 4">
    <name type="scientific">Bacillus mesophilum</name>
    <dbReference type="NCBI Taxonomy" id="1071718"/>
    <lineage>
        <taxon>Bacteria</taxon>
        <taxon>Bacillati</taxon>
        <taxon>Bacillota</taxon>
        <taxon>Bacilli</taxon>
        <taxon>Bacillales</taxon>
        <taxon>Bacillaceae</taxon>
        <taxon>Bacillus</taxon>
    </lineage>
</organism>
<dbReference type="Gene3D" id="3.30.70.1450">
    <property type="entry name" value="Regulator of K+ conductance, C-terminal domain"/>
    <property type="match status" value="1"/>
</dbReference>
<dbReference type="Proteomes" id="UP000441354">
    <property type="component" value="Unassembled WGS sequence"/>
</dbReference>
<dbReference type="GO" id="GO:0008324">
    <property type="term" value="F:monoatomic cation transmembrane transporter activity"/>
    <property type="evidence" value="ECO:0007669"/>
    <property type="project" value="InterPro"/>
</dbReference>
<dbReference type="OrthoDB" id="369355at2"/>
<dbReference type="AlphaFoldDB" id="A0A7V7RKM6"/>
<keyword evidence="1" id="KW-1133">Transmembrane helix</keyword>
<dbReference type="EMBL" id="WBOT01000004">
    <property type="protein sequence ID" value="KAB2331882.1"/>
    <property type="molecule type" value="Genomic_DNA"/>
</dbReference>
<gene>
    <name evidence="3" type="ORF">F7732_14550</name>
</gene>
<evidence type="ECO:0000313" key="3">
    <source>
        <dbReference type="EMBL" id="KAB2331882.1"/>
    </source>
</evidence>
<comment type="caution">
    <text evidence="3">The sequence shown here is derived from an EMBL/GenBank/DDBJ whole genome shotgun (WGS) entry which is preliminary data.</text>
</comment>
<keyword evidence="1" id="KW-0812">Transmembrane</keyword>
<keyword evidence="1" id="KW-0472">Membrane</keyword>
<dbReference type="InterPro" id="IPR036721">
    <property type="entry name" value="RCK_C_sf"/>
</dbReference>
<accession>A0A7V7RKM6</accession>
<feature type="transmembrane region" description="Helical" evidence="1">
    <location>
        <begin position="6"/>
        <end position="26"/>
    </location>
</feature>
<evidence type="ECO:0000313" key="4">
    <source>
        <dbReference type="Proteomes" id="UP000441354"/>
    </source>
</evidence>
<protein>
    <recommendedName>
        <fullName evidence="2">RCK C-terminal domain-containing protein</fullName>
    </recommendedName>
</protein>